<keyword evidence="1" id="KW-0175">Coiled coil</keyword>
<dbReference type="EMBL" id="CP137892">
    <property type="protein sequence ID" value="WPC03479.1"/>
    <property type="molecule type" value="Genomic_DNA"/>
</dbReference>
<name>A0ABZ0PQQ1_9PSED</name>
<sequence length="262" mass="28690">MQHANAFIALRAYGDEENPESGTQSTSITDTPEFQEALKSHLAQALERETSGLKNKLSEVLGEKKKTQEQLNAILSQAEDEQDQAALKAGKLDMQALLDKKIAARDKAWEERYNELAAAKEESDKAIAGERSKLKSFQIKQFVINEALKNEFFHHTAVEDLAAMASGVWDLTDSGDLVARDKDGNIALGKTGRALTAKEWIEDLQKTRPHYFKIMAGTGSKPGASGSITMTRAAWQAEVAKSTPAQVQELFSKKAKGEIVVG</sequence>
<accession>A0ABZ0PQQ1</accession>
<feature type="coiled-coil region" evidence="1">
    <location>
        <begin position="43"/>
        <end position="88"/>
    </location>
</feature>
<organism evidence="3 4">
    <name type="scientific">Pseudomonas benzenivorans</name>
    <dbReference type="NCBI Taxonomy" id="556533"/>
    <lineage>
        <taxon>Bacteria</taxon>
        <taxon>Pseudomonadati</taxon>
        <taxon>Pseudomonadota</taxon>
        <taxon>Gammaproteobacteria</taxon>
        <taxon>Pseudomonadales</taxon>
        <taxon>Pseudomonadaceae</taxon>
        <taxon>Pseudomonas</taxon>
    </lineage>
</organism>
<feature type="region of interest" description="Disordered" evidence="2">
    <location>
        <begin position="11"/>
        <end position="34"/>
    </location>
</feature>
<evidence type="ECO:0000256" key="2">
    <source>
        <dbReference type="SAM" id="MobiDB-lite"/>
    </source>
</evidence>
<dbReference type="Proteomes" id="UP001305928">
    <property type="component" value="Chromosome"/>
</dbReference>
<gene>
    <name evidence="3" type="ORF">SBP02_11855</name>
</gene>
<reference evidence="3 4" key="1">
    <citation type="submission" date="2023-11" db="EMBL/GenBank/DDBJ databases">
        <title>Complete genome of Pseudomonas benzenivorans BA3361.</title>
        <authorList>
            <person name="Shin S.Y."/>
            <person name="Song J."/>
            <person name="Kang H."/>
        </authorList>
    </citation>
    <scope>NUCLEOTIDE SEQUENCE [LARGE SCALE GENOMIC DNA]</scope>
    <source>
        <strain evidence="3 4">HNIBRBA3361</strain>
    </source>
</reference>
<proteinExistence type="predicted"/>
<evidence type="ECO:0000256" key="1">
    <source>
        <dbReference type="SAM" id="Coils"/>
    </source>
</evidence>
<evidence type="ECO:0000313" key="4">
    <source>
        <dbReference type="Proteomes" id="UP001305928"/>
    </source>
</evidence>
<feature type="compositionally biased region" description="Polar residues" evidence="2">
    <location>
        <begin position="20"/>
        <end position="32"/>
    </location>
</feature>
<keyword evidence="4" id="KW-1185">Reference proteome</keyword>
<dbReference type="RefSeq" id="WP_318641981.1">
    <property type="nucleotide sequence ID" value="NZ_CP137892.1"/>
</dbReference>
<evidence type="ECO:0000313" key="3">
    <source>
        <dbReference type="EMBL" id="WPC03479.1"/>
    </source>
</evidence>
<evidence type="ECO:0008006" key="5">
    <source>
        <dbReference type="Google" id="ProtNLM"/>
    </source>
</evidence>
<protein>
    <recommendedName>
        <fullName evidence="5">Phage protein</fullName>
    </recommendedName>
</protein>